<dbReference type="PROSITE" id="PS00061">
    <property type="entry name" value="ADH_SHORT"/>
    <property type="match status" value="1"/>
</dbReference>
<comment type="function">
    <text evidence="1 8">Catalyzes the NADPH-dependent reduction of beta-ketoacyl-ACP substrates to beta-hydroxyacyl-ACP products, the first reductive step in the elongation cycle of fatty acid biosynthesis.</text>
</comment>
<dbReference type="InterPro" id="IPR036291">
    <property type="entry name" value="NAD(P)-bd_dom_sf"/>
</dbReference>
<accession>E1QJK7</accession>
<evidence type="ECO:0000313" key="11">
    <source>
        <dbReference type="Proteomes" id="UP000009047"/>
    </source>
</evidence>
<dbReference type="PRINTS" id="PR00080">
    <property type="entry name" value="SDRFAMILY"/>
</dbReference>
<feature type="binding site" evidence="7">
    <location>
        <position position="91"/>
    </location>
    <ligand>
        <name>NADP(+)</name>
        <dbReference type="ChEBI" id="CHEBI:58349"/>
    </ligand>
</feature>
<evidence type="ECO:0000256" key="3">
    <source>
        <dbReference type="ARBA" id="ARBA00022857"/>
    </source>
</evidence>
<comment type="subunit">
    <text evidence="8">Homotetramer.</text>
</comment>
<comment type="similarity">
    <text evidence="2 8">Belongs to the short-chain dehydrogenases/reductases (SDR) family.</text>
</comment>
<evidence type="ECO:0000256" key="8">
    <source>
        <dbReference type="RuleBase" id="RU366074"/>
    </source>
</evidence>
<dbReference type="UniPathway" id="UPA00094"/>
<dbReference type="SMART" id="SM00822">
    <property type="entry name" value="PKS_KR"/>
    <property type="match status" value="1"/>
</dbReference>
<organism evidence="10 11">
    <name type="scientific">Desulfarculus baarsii (strain ATCC 33931 / DSM 2075 / LMG 7858 / VKM B-1802 / 2st14)</name>
    <dbReference type="NCBI Taxonomy" id="644282"/>
    <lineage>
        <taxon>Bacteria</taxon>
        <taxon>Pseudomonadati</taxon>
        <taxon>Thermodesulfobacteriota</taxon>
        <taxon>Desulfarculia</taxon>
        <taxon>Desulfarculales</taxon>
        <taxon>Desulfarculaceae</taxon>
        <taxon>Desulfarculus</taxon>
    </lineage>
</organism>
<dbReference type="NCBIfam" id="NF009466">
    <property type="entry name" value="PRK12826.1-2"/>
    <property type="match status" value="1"/>
</dbReference>
<protein>
    <recommendedName>
        <fullName evidence="8">3-oxoacyl-[acyl-carrier-protein] reductase</fullName>
        <ecNumber evidence="8">1.1.1.100</ecNumber>
    </recommendedName>
</protein>
<evidence type="ECO:0000256" key="4">
    <source>
        <dbReference type="ARBA" id="ARBA00023002"/>
    </source>
</evidence>
<dbReference type="InterPro" id="IPR020904">
    <property type="entry name" value="Sc_DH/Rdtase_CS"/>
</dbReference>
<name>E1QJK7_DESB2</name>
<evidence type="ECO:0000313" key="10">
    <source>
        <dbReference type="EMBL" id="ADK85750.1"/>
    </source>
</evidence>
<keyword evidence="8" id="KW-0276">Fatty acid metabolism</keyword>
<proteinExistence type="inferred from homology"/>
<evidence type="ECO:0000256" key="6">
    <source>
        <dbReference type="PIRSR" id="PIRSR611284-1"/>
    </source>
</evidence>
<keyword evidence="3 7" id="KW-0521">NADP</keyword>
<dbReference type="GO" id="GO:0030497">
    <property type="term" value="P:fatty acid elongation"/>
    <property type="evidence" value="ECO:0007669"/>
    <property type="project" value="TreeGrafter"/>
</dbReference>
<dbReference type="PANTHER" id="PTHR42760:SF40">
    <property type="entry name" value="3-OXOACYL-[ACYL-CARRIER-PROTEIN] REDUCTASE, CHLOROPLASTIC"/>
    <property type="match status" value="1"/>
</dbReference>
<dbReference type="FunFam" id="3.40.50.720:FF:000115">
    <property type="entry name" value="3-oxoacyl-[acyl-carrier-protein] reductase FabG"/>
    <property type="match status" value="1"/>
</dbReference>
<dbReference type="GO" id="GO:0051287">
    <property type="term" value="F:NAD binding"/>
    <property type="evidence" value="ECO:0007669"/>
    <property type="project" value="UniProtKB-UniRule"/>
</dbReference>
<dbReference type="PANTHER" id="PTHR42760">
    <property type="entry name" value="SHORT-CHAIN DEHYDROGENASES/REDUCTASES FAMILY MEMBER"/>
    <property type="match status" value="1"/>
</dbReference>
<dbReference type="SUPFAM" id="SSF51735">
    <property type="entry name" value="NAD(P)-binding Rossmann-fold domains"/>
    <property type="match status" value="1"/>
</dbReference>
<dbReference type="KEGG" id="dbr:Deba_2388"/>
<evidence type="ECO:0000259" key="9">
    <source>
        <dbReference type="SMART" id="SM00822"/>
    </source>
</evidence>
<dbReference type="AlphaFoldDB" id="E1QJK7"/>
<comment type="catalytic activity">
    <reaction evidence="5 8">
        <text>a (3R)-hydroxyacyl-[ACP] + NADP(+) = a 3-oxoacyl-[ACP] + NADPH + H(+)</text>
        <dbReference type="Rhea" id="RHEA:17397"/>
        <dbReference type="Rhea" id="RHEA-COMP:9916"/>
        <dbReference type="Rhea" id="RHEA-COMP:9945"/>
        <dbReference type="ChEBI" id="CHEBI:15378"/>
        <dbReference type="ChEBI" id="CHEBI:57783"/>
        <dbReference type="ChEBI" id="CHEBI:58349"/>
        <dbReference type="ChEBI" id="CHEBI:78776"/>
        <dbReference type="ChEBI" id="CHEBI:78827"/>
        <dbReference type="EC" id="1.1.1.100"/>
    </reaction>
</comment>
<dbReference type="InterPro" id="IPR011284">
    <property type="entry name" value="3oxo_ACP_reduc"/>
</dbReference>
<dbReference type="eggNOG" id="COG1028">
    <property type="taxonomic scope" value="Bacteria"/>
</dbReference>
<dbReference type="RefSeq" id="WP_013259189.1">
    <property type="nucleotide sequence ID" value="NC_014365.1"/>
</dbReference>
<keyword evidence="8" id="KW-0443">Lipid metabolism</keyword>
<dbReference type="InterPro" id="IPR002347">
    <property type="entry name" value="SDR_fam"/>
</dbReference>
<evidence type="ECO:0000256" key="7">
    <source>
        <dbReference type="PIRSR" id="PIRSR611284-2"/>
    </source>
</evidence>
<dbReference type="STRING" id="644282.Deba_2388"/>
<feature type="active site" description="Proton acceptor" evidence="6">
    <location>
        <position position="156"/>
    </location>
</feature>
<evidence type="ECO:0000256" key="2">
    <source>
        <dbReference type="ARBA" id="ARBA00006484"/>
    </source>
</evidence>
<evidence type="ECO:0000256" key="5">
    <source>
        <dbReference type="ARBA" id="ARBA00048508"/>
    </source>
</evidence>
<gene>
    <name evidence="10" type="ordered locus">Deba_2388</name>
</gene>
<dbReference type="Pfam" id="PF13561">
    <property type="entry name" value="adh_short_C2"/>
    <property type="match status" value="1"/>
</dbReference>
<dbReference type="InterPro" id="IPR057326">
    <property type="entry name" value="KR_dom"/>
</dbReference>
<reference evidence="10 11" key="1">
    <citation type="journal article" date="2010" name="Stand. Genomic Sci.">
        <title>Complete genome sequence of Desulfarculus baarsii type strain (2st14).</title>
        <authorList>
            <person name="Sun H."/>
            <person name="Spring S."/>
            <person name="Lapidus A."/>
            <person name="Davenport K."/>
            <person name="Del Rio T.G."/>
            <person name="Tice H."/>
            <person name="Nolan M."/>
            <person name="Copeland A."/>
            <person name="Cheng J.F."/>
            <person name="Lucas S."/>
            <person name="Tapia R."/>
            <person name="Goodwin L."/>
            <person name="Pitluck S."/>
            <person name="Ivanova N."/>
            <person name="Pagani I."/>
            <person name="Mavromatis K."/>
            <person name="Ovchinnikova G."/>
            <person name="Pati A."/>
            <person name="Chen A."/>
            <person name="Palaniappan K."/>
            <person name="Hauser L."/>
            <person name="Chang Y.J."/>
            <person name="Jeffries C.D."/>
            <person name="Detter J.C."/>
            <person name="Han C."/>
            <person name="Rohde M."/>
            <person name="Brambilla E."/>
            <person name="Goker M."/>
            <person name="Woyke T."/>
            <person name="Bristow J."/>
            <person name="Eisen J.A."/>
            <person name="Markowitz V."/>
            <person name="Hugenholtz P."/>
            <person name="Kyrpides N.C."/>
            <person name="Klenk H.P."/>
            <person name="Land M."/>
        </authorList>
    </citation>
    <scope>NUCLEOTIDE SEQUENCE [LARGE SCALE GENOMIC DNA]</scope>
    <source>
        <strain evidence="11">ATCC 33931 / DSM 2075 / LMG 7858 / VKM B-1802 / 2st14</strain>
    </source>
</reference>
<feature type="binding site" evidence="7">
    <location>
        <begin position="12"/>
        <end position="15"/>
    </location>
    <ligand>
        <name>NADP(+)</name>
        <dbReference type="ChEBI" id="CHEBI:58349"/>
    </ligand>
</feature>
<keyword evidence="4 8" id="KW-0560">Oxidoreductase</keyword>
<keyword evidence="8" id="KW-0275">Fatty acid biosynthesis</keyword>
<dbReference type="Gene3D" id="3.40.50.720">
    <property type="entry name" value="NAD(P)-binding Rossmann-like Domain"/>
    <property type="match status" value="1"/>
</dbReference>
<keyword evidence="8" id="KW-0444">Lipid biosynthesis</keyword>
<dbReference type="EC" id="1.1.1.100" evidence="8"/>
<evidence type="ECO:0000256" key="1">
    <source>
        <dbReference type="ARBA" id="ARBA00002607"/>
    </source>
</evidence>
<dbReference type="OrthoDB" id="9804774at2"/>
<dbReference type="CDD" id="cd05333">
    <property type="entry name" value="BKR_SDR_c"/>
    <property type="match status" value="1"/>
</dbReference>
<dbReference type="PRINTS" id="PR00081">
    <property type="entry name" value="GDHRDH"/>
</dbReference>
<dbReference type="HOGENOM" id="CLU_010194_1_3_7"/>
<dbReference type="EMBL" id="CP002085">
    <property type="protein sequence ID" value="ADK85750.1"/>
    <property type="molecule type" value="Genomic_DNA"/>
</dbReference>
<feature type="domain" description="Ketoreductase" evidence="9">
    <location>
        <begin position="6"/>
        <end position="187"/>
    </location>
</feature>
<dbReference type="NCBIfam" id="TIGR01830">
    <property type="entry name" value="3oxo_ACP_reduc"/>
    <property type="match status" value="1"/>
</dbReference>
<keyword evidence="11" id="KW-1185">Reference proteome</keyword>
<comment type="pathway">
    <text evidence="8">Lipid metabolism; fatty acid biosynthesis.</text>
</comment>
<sequence length="248" mass="26286">MAEQGKVSLVTGGSRGIGRAVCLALGGPGDVVVFNHYDPDDQAAEETVALLREKGVTSEYRRFDVGDPQAVQEFFDHVTGAYGRLDNLVNNAGVIRDNFLVRMSMEQWDQVVRVNLTGTFLCMQAAAKVMGKQRQGSIVNIASVVGQTGNPGQVNYTATKAGVMAMAKTAAKELAGRGVRVNAVAPGFIQTDMTAALPEKVVQMMLAMIPLGSYGQPEDIAAVVAFLCSEAARYVTGQVIHVNGGMFG</sequence>
<feature type="binding site" evidence="7">
    <location>
        <begin position="156"/>
        <end position="160"/>
    </location>
    <ligand>
        <name>NADP(+)</name>
        <dbReference type="ChEBI" id="CHEBI:58349"/>
    </ligand>
</feature>
<feature type="binding site" evidence="7">
    <location>
        <position position="189"/>
    </location>
    <ligand>
        <name>NADP(+)</name>
        <dbReference type="ChEBI" id="CHEBI:58349"/>
    </ligand>
</feature>
<dbReference type="GO" id="GO:0004316">
    <property type="term" value="F:3-oxoacyl-[acyl-carrier-protein] reductase (NADPH) activity"/>
    <property type="evidence" value="ECO:0007669"/>
    <property type="project" value="UniProtKB-UniRule"/>
</dbReference>
<dbReference type="Proteomes" id="UP000009047">
    <property type="component" value="Chromosome"/>
</dbReference>